<dbReference type="EMBL" id="LVLJ01002271">
    <property type="protein sequence ID" value="OAE25990.1"/>
    <property type="molecule type" value="Genomic_DNA"/>
</dbReference>
<dbReference type="Proteomes" id="UP000077202">
    <property type="component" value="Unassembled WGS sequence"/>
</dbReference>
<keyword evidence="2" id="KW-1133">Transmembrane helix</keyword>
<dbReference type="AlphaFoldDB" id="A0A176VYY8"/>
<dbReference type="InterPro" id="IPR044822">
    <property type="entry name" value="Myb_DNA-bind_4"/>
</dbReference>
<feature type="compositionally biased region" description="Basic and acidic residues" evidence="1">
    <location>
        <begin position="154"/>
        <end position="163"/>
    </location>
</feature>
<dbReference type="PANTHER" id="PTHR33492:SF11">
    <property type="entry name" value="OS04G0670900 PROTEIN"/>
    <property type="match status" value="1"/>
</dbReference>
<name>A0A176VYY8_MARPO</name>
<evidence type="ECO:0000259" key="3">
    <source>
        <dbReference type="PROSITE" id="PS50090"/>
    </source>
</evidence>
<reference evidence="4" key="1">
    <citation type="submission" date="2016-03" db="EMBL/GenBank/DDBJ databases">
        <title>Mechanisms controlling the formation of the plant cell surface in tip-growing cells are functionally conserved among land plants.</title>
        <authorList>
            <person name="Honkanen S."/>
            <person name="Jones V.A."/>
            <person name="Morieri G."/>
            <person name="Champion C."/>
            <person name="Hetherington A.J."/>
            <person name="Kelly S."/>
            <person name="Saint-Marcoux D."/>
            <person name="Proust H."/>
            <person name="Prescott H."/>
            <person name="Dolan L."/>
        </authorList>
    </citation>
    <scope>NUCLEOTIDE SEQUENCE [LARGE SCALE GENOMIC DNA]</scope>
    <source>
        <tissue evidence="4">Whole gametophyte</tissue>
    </source>
</reference>
<evidence type="ECO:0000313" key="4">
    <source>
        <dbReference type="EMBL" id="OAE25990.1"/>
    </source>
</evidence>
<feature type="compositionally biased region" description="Basic and acidic residues" evidence="1">
    <location>
        <begin position="170"/>
        <end position="179"/>
    </location>
</feature>
<feature type="domain" description="Myb-like" evidence="3">
    <location>
        <begin position="277"/>
        <end position="343"/>
    </location>
</feature>
<keyword evidence="5" id="KW-1185">Reference proteome</keyword>
<gene>
    <name evidence="4" type="ORF">AXG93_1712s1700</name>
</gene>
<dbReference type="PANTHER" id="PTHR33492">
    <property type="entry name" value="OSJNBA0043A12.37 PROTEIN-RELATED"/>
    <property type="match status" value="1"/>
</dbReference>
<evidence type="ECO:0000256" key="1">
    <source>
        <dbReference type="SAM" id="MobiDB-lite"/>
    </source>
</evidence>
<organism evidence="4 5">
    <name type="scientific">Marchantia polymorpha subsp. ruderalis</name>
    <dbReference type="NCBI Taxonomy" id="1480154"/>
    <lineage>
        <taxon>Eukaryota</taxon>
        <taxon>Viridiplantae</taxon>
        <taxon>Streptophyta</taxon>
        <taxon>Embryophyta</taxon>
        <taxon>Marchantiophyta</taxon>
        <taxon>Marchantiopsida</taxon>
        <taxon>Marchantiidae</taxon>
        <taxon>Marchantiales</taxon>
        <taxon>Marchantiaceae</taxon>
        <taxon>Marchantia</taxon>
    </lineage>
</organism>
<evidence type="ECO:0000313" key="5">
    <source>
        <dbReference type="Proteomes" id="UP000077202"/>
    </source>
</evidence>
<keyword evidence="2" id="KW-0472">Membrane</keyword>
<feature type="transmembrane region" description="Helical" evidence="2">
    <location>
        <begin position="112"/>
        <end position="141"/>
    </location>
</feature>
<dbReference type="Pfam" id="PF13837">
    <property type="entry name" value="Myb_DNA-bind_4"/>
    <property type="match status" value="1"/>
</dbReference>
<comment type="caution">
    <text evidence="4">The sequence shown here is derived from an EMBL/GenBank/DDBJ whole genome shotgun (WGS) entry which is preliminary data.</text>
</comment>
<dbReference type="PROSITE" id="PS50090">
    <property type="entry name" value="MYB_LIKE"/>
    <property type="match status" value="1"/>
</dbReference>
<feature type="region of interest" description="Disordered" evidence="1">
    <location>
        <begin position="1"/>
        <end position="27"/>
    </location>
</feature>
<proteinExistence type="predicted"/>
<evidence type="ECO:0000256" key="2">
    <source>
        <dbReference type="SAM" id="Phobius"/>
    </source>
</evidence>
<feature type="region of interest" description="Disordered" evidence="1">
    <location>
        <begin position="404"/>
        <end position="447"/>
    </location>
</feature>
<accession>A0A176VYY8</accession>
<feature type="region of interest" description="Disordered" evidence="1">
    <location>
        <begin position="154"/>
        <end position="179"/>
    </location>
</feature>
<keyword evidence="2" id="KW-0812">Transmembrane</keyword>
<sequence>MLKRATLQSVGPWGRGSAGGLGSRSHRGHSIPVSLAQIGTTGVFRPSHDPSTMIGPHWRALESASRREEGGVAVYSTLVRALDCTSGSSSSSSSTCCPRLASPPLLCSLGRAWVGAGAFFCVAVAGGGSLCFVLCVAWLWFALQTTRACASRGRERNGVREGRAGQGRAGGREGGRAERDRWGAAGAGAAWLCKRCGLIRKVRALVAEQEVEYSWSTGGGGGRTLSHGLALSQVAGSVMGEHPSEVLAGDHRAMSVDEDVVYEEPGHAGSRKGRVYKKGAWTVPEVMVLQAAKREDFERHSKGGLKEKHKTAQERWLWIEDICWGHAIHRSAQQCQDKWESLVPEFKKVLDYERNLPIGQKSYWLMIPEERKKTPKLPPNLPKEVFSALFEWYLKSKTIDQGDLLVDNSTPPRTGNSSSMAGSNGEFSGIEGEGTNDNRTSGLKRKLHSKTVDGVGSVLEGNNKNVVAAMMKCEDRKDKRHRDKLELSLQRHRETMEMNMQRHRESLELNQKLGEGYISALCSIGEGLKQLVNTLQSTSRHM</sequence>
<dbReference type="InterPro" id="IPR001005">
    <property type="entry name" value="SANT/Myb"/>
</dbReference>
<feature type="compositionally biased region" description="Gly residues" evidence="1">
    <location>
        <begin position="13"/>
        <end position="22"/>
    </location>
</feature>
<feature type="compositionally biased region" description="Polar residues" evidence="1">
    <location>
        <begin position="407"/>
        <end position="426"/>
    </location>
</feature>
<protein>
    <recommendedName>
        <fullName evidence="3">Myb-like domain-containing protein</fullName>
    </recommendedName>
</protein>
<dbReference type="Gene3D" id="1.10.10.60">
    <property type="entry name" value="Homeodomain-like"/>
    <property type="match status" value="1"/>
</dbReference>